<comment type="caution">
    <text evidence="1">The sequence shown here is derived from an EMBL/GenBank/DDBJ whole genome shotgun (WGS) entry which is preliminary data.</text>
</comment>
<dbReference type="Proteomes" id="UP001319200">
    <property type="component" value="Unassembled WGS sequence"/>
</dbReference>
<evidence type="ECO:0000313" key="2">
    <source>
        <dbReference type="Proteomes" id="UP001319200"/>
    </source>
</evidence>
<reference evidence="1 2" key="1">
    <citation type="submission" date="2021-05" db="EMBL/GenBank/DDBJ databases">
        <title>A Polyphasic approach of four new species of the genus Ohtaekwangia: Ohtaekwangia histidinii sp. nov., Ohtaekwangia cretensis sp. nov., Ohtaekwangia indiensis sp. nov., Ohtaekwangia reichenbachii sp. nov. from diverse environment.</title>
        <authorList>
            <person name="Octaviana S."/>
        </authorList>
    </citation>
    <scope>NUCLEOTIDE SEQUENCE [LARGE SCALE GENOMIC DNA]</scope>
    <source>
        <strain evidence="1 2">PWU4</strain>
    </source>
</reference>
<gene>
    <name evidence="1" type="ORF">KK083_06200</name>
</gene>
<name>A0AAP2GNF4_9BACT</name>
<accession>A0AAP2GNF4</accession>
<dbReference type="EMBL" id="JAHESF010000004">
    <property type="protein sequence ID" value="MBT1696457.1"/>
    <property type="molecule type" value="Genomic_DNA"/>
</dbReference>
<sequence>MEVFSKEILIGNLRIELSVEEEHGRSKVIFTARDEEDRRVWRTPLMDLNGDIKLYRSQEEAIIDAERKLGAAF</sequence>
<protein>
    <submittedName>
        <fullName evidence="1">Uncharacterized protein</fullName>
    </submittedName>
</protein>
<proteinExistence type="predicted"/>
<evidence type="ECO:0000313" key="1">
    <source>
        <dbReference type="EMBL" id="MBT1696457.1"/>
    </source>
</evidence>
<organism evidence="1 2">
    <name type="scientific">Chryseosolibacter histidini</name>
    <dbReference type="NCBI Taxonomy" id="2782349"/>
    <lineage>
        <taxon>Bacteria</taxon>
        <taxon>Pseudomonadati</taxon>
        <taxon>Bacteroidota</taxon>
        <taxon>Cytophagia</taxon>
        <taxon>Cytophagales</taxon>
        <taxon>Chryseotaleaceae</taxon>
        <taxon>Chryseosolibacter</taxon>
    </lineage>
</organism>
<dbReference type="RefSeq" id="WP_254161738.1">
    <property type="nucleotide sequence ID" value="NZ_JAHESF010000004.1"/>
</dbReference>
<dbReference type="AlphaFoldDB" id="A0AAP2GNF4"/>
<keyword evidence="2" id="KW-1185">Reference proteome</keyword>